<dbReference type="InterPro" id="IPR036661">
    <property type="entry name" value="Luciferase-like_sf"/>
</dbReference>
<evidence type="ECO:0000313" key="7">
    <source>
        <dbReference type="Proteomes" id="UP001602119"/>
    </source>
</evidence>
<dbReference type="EMBL" id="JBIAXI010000015">
    <property type="protein sequence ID" value="MFF4775965.1"/>
    <property type="molecule type" value="Genomic_DNA"/>
</dbReference>
<dbReference type="EC" id="1.-.-.-" evidence="6"/>
<evidence type="ECO:0000259" key="5">
    <source>
        <dbReference type="Pfam" id="PF00296"/>
    </source>
</evidence>
<keyword evidence="1" id="KW-0285">Flavoprotein</keyword>
<dbReference type="GO" id="GO:0016491">
    <property type="term" value="F:oxidoreductase activity"/>
    <property type="evidence" value="ECO:0007669"/>
    <property type="project" value="UniProtKB-KW"/>
</dbReference>
<keyword evidence="4" id="KW-0503">Monooxygenase</keyword>
<accession>A0ABW6V9Z1</accession>
<dbReference type="PANTHER" id="PTHR42847">
    <property type="entry name" value="ALKANESULFONATE MONOOXYGENASE"/>
    <property type="match status" value="1"/>
</dbReference>
<sequence>MELGLALAQYGRFASLESVQRVAREAEELGFAGLWVGDRLLTPLHPRDRYPGGGGTIPAEHLVFLDPFAVLSVAAAATRRVRLGTSTLNACWYPPMVLARSLATIDALSGGRMIAGFGLGWSSDEYAAVGVPWESRAARLDATLDLLHAAWTADPVSYADERWQVAPSRVFPKPPGGMPVYLAGFAPSALERVGRRADGWLGAALPIPVLTGMWAAIRRAAEDAGRDPEALRMVLRANPIVTDAPAPEAHVPSAGTVAQIADYLAAAAEAGADEILLDLQLTARDDDHLLDLARAFRAALS</sequence>
<evidence type="ECO:0000313" key="6">
    <source>
        <dbReference type="EMBL" id="MFF4775965.1"/>
    </source>
</evidence>
<dbReference type="Proteomes" id="UP001602119">
    <property type="component" value="Unassembled WGS sequence"/>
</dbReference>
<keyword evidence="3 6" id="KW-0560">Oxidoreductase</keyword>
<proteinExistence type="predicted"/>
<keyword evidence="7" id="KW-1185">Reference proteome</keyword>
<keyword evidence="2" id="KW-0288">FMN</keyword>
<dbReference type="InterPro" id="IPR019921">
    <property type="entry name" value="Lucif-like_OxRdtase_Rv2161c"/>
</dbReference>
<dbReference type="Gene3D" id="3.20.20.30">
    <property type="entry name" value="Luciferase-like domain"/>
    <property type="match status" value="1"/>
</dbReference>
<reference evidence="6 7" key="1">
    <citation type="submission" date="2024-10" db="EMBL/GenBank/DDBJ databases">
        <title>The Natural Products Discovery Center: Release of the First 8490 Sequenced Strains for Exploring Actinobacteria Biosynthetic Diversity.</title>
        <authorList>
            <person name="Kalkreuter E."/>
            <person name="Kautsar S.A."/>
            <person name="Yang D."/>
            <person name="Bader C.D."/>
            <person name="Teijaro C.N."/>
            <person name="Fluegel L."/>
            <person name="Davis C.M."/>
            <person name="Simpson J.R."/>
            <person name="Lauterbach L."/>
            <person name="Steele A.D."/>
            <person name="Gui C."/>
            <person name="Meng S."/>
            <person name="Li G."/>
            <person name="Viehrig K."/>
            <person name="Ye F."/>
            <person name="Su P."/>
            <person name="Kiefer A.F."/>
            <person name="Nichols A."/>
            <person name="Cepeda A.J."/>
            <person name="Yan W."/>
            <person name="Fan B."/>
            <person name="Jiang Y."/>
            <person name="Adhikari A."/>
            <person name="Zheng C.-J."/>
            <person name="Schuster L."/>
            <person name="Cowan T.M."/>
            <person name="Smanski M.J."/>
            <person name="Chevrette M.G."/>
            <person name="De Carvalho L.P.S."/>
            <person name="Shen B."/>
        </authorList>
    </citation>
    <scope>NUCLEOTIDE SEQUENCE [LARGE SCALE GENOMIC DNA]</scope>
    <source>
        <strain evidence="6 7">NPDC001281</strain>
    </source>
</reference>
<dbReference type="Pfam" id="PF00296">
    <property type="entry name" value="Bac_luciferase"/>
    <property type="match status" value="1"/>
</dbReference>
<feature type="domain" description="Luciferase-like" evidence="5">
    <location>
        <begin position="14"/>
        <end position="245"/>
    </location>
</feature>
<evidence type="ECO:0000256" key="4">
    <source>
        <dbReference type="ARBA" id="ARBA00023033"/>
    </source>
</evidence>
<dbReference type="NCBIfam" id="TIGR03619">
    <property type="entry name" value="F420_Rv2161c"/>
    <property type="match status" value="1"/>
</dbReference>
<gene>
    <name evidence="6" type="ORF">ACFY05_24225</name>
</gene>
<protein>
    <submittedName>
        <fullName evidence="6">TIGR03619 family F420-dependent LLM class oxidoreductase</fullName>
        <ecNumber evidence="6">1.-.-.-</ecNumber>
    </submittedName>
</protein>
<dbReference type="InterPro" id="IPR050172">
    <property type="entry name" value="SsuD_RutA_monooxygenase"/>
</dbReference>
<name>A0ABW6V9Z1_MICFU</name>
<evidence type="ECO:0000256" key="3">
    <source>
        <dbReference type="ARBA" id="ARBA00023002"/>
    </source>
</evidence>
<comment type="caution">
    <text evidence="6">The sequence shown here is derived from an EMBL/GenBank/DDBJ whole genome shotgun (WGS) entry which is preliminary data.</text>
</comment>
<evidence type="ECO:0000256" key="1">
    <source>
        <dbReference type="ARBA" id="ARBA00022630"/>
    </source>
</evidence>
<dbReference type="SUPFAM" id="SSF51679">
    <property type="entry name" value="Bacterial luciferase-like"/>
    <property type="match status" value="1"/>
</dbReference>
<dbReference type="RefSeq" id="WP_387344248.1">
    <property type="nucleotide sequence ID" value="NZ_JBIAXI010000015.1"/>
</dbReference>
<organism evidence="6 7">
    <name type="scientific">Microtetraspora fusca</name>
    <dbReference type="NCBI Taxonomy" id="1997"/>
    <lineage>
        <taxon>Bacteria</taxon>
        <taxon>Bacillati</taxon>
        <taxon>Actinomycetota</taxon>
        <taxon>Actinomycetes</taxon>
        <taxon>Streptosporangiales</taxon>
        <taxon>Streptosporangiaceae</taxon>
        <taxon>Microtetraspora</taxon>
    </lineage>
</organism>
<dbReference type="PANTHER" id="PTHR42847:SF4">
    <property type="entry name" value="ALKANESULFONATE MONOOXYGENASE-RELATED"/>
    <property type="match status" value="1"/>
</dbReference>
<evidence type="ECO:0000256" key="2">
    <source>
        <dbReference type="ARBA" id="ARBA00022643"/>
    </source>
</evidence>
<dbReference type="InterPro" id="IPR011251">
    <property type="entry name" value="Luciferase-like_dom"/>
</dbReference>